<keyword evidence="4" id="KW-1185">Reference proteome</keyword>
<dbReference type="Pfam" id="PF20151">
    <property type="entry name" value="DUF6533"/>
    <property type="match status" value="1"/>
</dbReference>
<name>A0A9P6C9G8_9AGAR</name>
<dbReference type="Proteomes" id="UP000807353">
    <property type="component" value="Unassembled WGS sequence"/>
</dbReference>
<dbReference type="AlphaFoldDB" id="A0A9P6C9G8"/>
<gene>
    <name evidence="3" type="ORF">BDZ94DRAFT_1314482</name>
</gene>
<dbReference type="EMBL" id="MU150385">
    <property type="protein sequence ID" value="KAF9457147.1"/>
    <property type="molecule type" value="Genomic_DNA"/>
</dbReference>
<keyword evidence="1" id="KW-0472">Membrane</keyword>
<organism evidence="3 4">
    <name type="scientific">Collybia nuda</name>
    <dbReference type="NCBI Taxonomy" id="64659"/>
    <lineage>
        <taxon>Eukaryota</taxon>
        <taxon>Fungi</taxon>
        <taxon>Dikarya</taxon>
        <taxon>Basidiomycota</taxon>
        <taxon>Agaricomycotina</taxon>
        <taxon>Agaricomycetes</taxon>
        <taxon>Agaricomycetidae</taxon>
        <taxon>Agaricales</taxon>
        <taxon>Tricholomatineae</taxon>
        <taxon>Clitocybaceae</taxon>
        <taxon>Collybia</taxon>
    </lineage>
</organism>
<keyword evidence="1" id="KW-0812">Transmembrane</keyword>
<proteinExistence type="predicted"/>
<feature type="transmembrane region" description="Helical" evidence="1">
    <location>
        <begin position="12"/>
        <end position="33"/>
    </location>
</feature>
<feature type="transmembrane region" description="Helical" evidence="1">
    <location>
        <begin position="123"/>
        <end position="141"/>
    </location>
</feature>
<feature type="transmembrane region" description="Helical" evidence="1">
    <location>
        <begin position="234"/>
        <end position="252"/>
    </location>
</feature>
<comment type="caution">
    <text evidence="3">The sequence shown here is derived from an EMBL/GenBank/DDBJ whole genome shotgun (WGS) entry which is preliminary data.</text>
</comment>
<protein>
    <recommendedName>
        <fullName evidence="2">DUF6533 domain-containing protein</fullName>
    </recommendedName>
</protein>
<evidence type="ECO:0000313" key="3">
    <source>
        <dbReference type="EMBL" id="KAF9457147.1"/>
    </source>
</evidence>
<reference evidence="3" key="1">
    <citation type="submission" date="2020-11" db="EMBL/GenBank/DDBJ databases">
        <authorList>
            <consortium name="DOE Joint Genome Institute"/>
            <person name="Ahrendt S."/>
            <person name="Riley R."/>
            <person name="Andreopoulos W."/>
            <person name="Labutti K."/>
            <person name="Pangilinan J."/>
            <person name="Ruiz-Duenas F.J."/>
            <person name="Barrasa J.M."/>
            <person name="Sanchez-Garcia M."/>
            <person name="Camarero S."/>
            <person name="Miyauchi S."/>
            <person name="Serrano A."/>
            <person name="Linde D."/>
            <person name="Babiker R."/>
            <person name="Drula E."/>
            <person name="Ayuso-Fernandez I."/>
            <person name="Pacheco R."/>
            <person name="Padilla G."/>
            <person name="Ferreira P."/>
            <person name="Barriuso J."/>
            <person name="Kellner H."/>
            <person name="Castanera R."/>
            <person name="Alfaro M."/>
            <person name="Ramirez L."/>
            <person name="Pisabarro A.G."/>
            <person name="Kuo A."/>
            <person name="Tritt A."/>
            <person name="Lipzen A."/>
            <person name="He G."/>
            <person name="Yan M."/>
            <person name="Ng V."/>
            <person name="Cullen D."/>
            <person name="Martin F."/>
            <person name="Rosso M.-N."/>
            <person name="Henrissat B."/>
            <person name="Hibbett D."/>
            <person name="Martinez A.T."/>
            <person name="Grigoriev I.V."/>
        </authorList>
    </citation>
    <scope>NUCLEOTIDE SEQUENCE</scope>
    <source>
        <strain evidence="3">CBS 247.69</strain>
    </source>
</reference>
<feature type="transmembrane region" description="Helical" evidence="1">
    <location>
        <begin position="45"/>
        <end position="65"/>
    </location>
</feature>
<evidence type="ECO:0000313" key="4">
    <source>
        <dbReference type="Proteomes" id="UP000807353"/>
    </source>
</evidence>
<feature type="transmembrane region" description="Helical" evidence="1">
    <location>
        <begin position="90"/>
        <end position="111"/>
    </location>
</feature>
<feature type="domain" description="DUF6533" evidence="2">
    <location>
        <begin position="14"/>
        <end position="55"/>
    </location>
</feature>
<evidence type="ECO:0000259" key="2">
    <source>
        <dbReference type="Pfam" id="PF20151"/>
    </source>
</evidence>
<keyword evidence="1" id="KW-1133">Transmembrane helix</keyword>
<feature type="transmembrane region" description="Helical" evidence="1">
    <location>
        <begin position="153"/>
        <end position="178"/>
    </location>
</feature>
<feature type="transmembrane region" description="Helical" evidence="1">
    <location>
        <begin position="198"/>
        <end position="222"/>
    </location>
</feature>
<evidence type="ECO:0000256" key="1">
    <source>
        <dbReference type="SAM" id="Phobius"/>
    </source>
</evidence>
<accession>A0A9P6C9G8</accession>
<dbReference type="InterPro" id="IPR045340">
    <property type="entry name" value="DUF6533"/>
</dbReference>
<dbReference type="OrthoDB" id="3267855at2759"/>
<sequence>MPSSTEFIQFDIQYASIALLYYDYALTFGWEIGYIWGQRFRLSTVFYICTRYALIANILFLVSIIDKTSPRYVFSALLYINHPTQRSCDIGYKICSALSILGRASVIIWTARTYAVFNKNKYILAYFLSTGLTCIALDIAHAPSTLTEVKLEFIFSVSTVLAGMMCFFEISVAFCTTLRTIQTRILNNPAQTQKGGMVYLLLEQGIAYFITVTCFTIAAFVLTLCAPGGFLQRLLNAFTLPISCLMTARFLLHLRRWEHKHSNKHGNTMETMQFNQRIVASQSLMSDFGEDPVHRAESDIQIGKPGLGKMRVVGSDSLECDNLRRGSPSMV</sequence>